<evidence type="ECO:0000313" key="6">
    <source>
        <dbReference type="Proteomes" id="UP001163105"/>
    </source>
</evidence>
<dbReference type="Gene3D" id="1.25.40.20">
    <property type="entry name" value="Ankyrin repeat-containing domain"/>
    <property type="match status" value="4"/>
</dbReference>
<evidence type="ECO:0000256" key="4">
    <source>
        <dbReference type="SAM" id="MobiDB-lite"/>
    </source>
</evidence>
<dbReference type="Pfam" id="PF00023">
    <property type="entry name" value="Ank"/>
    <property type="match status" value="2"/>
</dbReference>
<sequence length="795" mass="85358">MALLALPTELVTHVAHFLPTERDLNTFSQTCRRIYGPVNLALYRRNQGSNTALTWGARKNIPAIFQHAVDAGIDIRECRLPLLFDAALRGHARVLEALLSQWGLKSFQWAYQQDTPLTIAILNDHTRVVRVLLDYGADPSLPLPAADGETPLHYVARRPRPSTEEMAAMMIDASTNIAPIHADDGTPLHVAACHGFTSMVAKLLDRGADYAQLDPCSSTPLGLAVWGGHMETTRLLLGKCPDTTGHFTTGEPMLCAVAGSCTKEMMMLLLQHGADPNESGSEGAFPLQRAAEDGNMTAVRILLDHGAVVDAQCSRGRTALHEAVYIESVDTVKLLLEAGANTLGETMYGDQALHMISPSAPKEIVDMLLDHGADVTAKNGRGQSPVAVAVKSSRWQVAKALVERGADVNDNTGGSPLLLLAAEKGDDSMVAFLHERGANIGAVDDKGRTALHIAVQHRHNGVLQFLLDHGADVQVKDSSGWTPLQYASAEGLAEDVDLLIAKGANLESVNSYGNTALHIAAEHDNFEVVDVLLASGANELATNAMGWTPAMVAATCMQEYDETFNRLLESGKVDIDQRDIDGRTALFLASMRGKSWIVTDLLSRDPAAASDTKDRYGSTPLIMAARCGHADTITSLLESGDRSILEQDCFGYNAIYWAERCDNPRAREILISALGSDESRPEPSQVEPAERTRFKEAACWCDVCGRCTITPLSDGVQACKECKVGDDAVFVICAFCASNGAKCRGNDHTWDIHECHCNNLESEAEDESGSGSGNGSEAEDESGSGSGGESEAESE</sequence>
<feature type="repeat" description="ANK" evidence="3">
    <location>
        <begin position="479"/>
        <end position="511"/>
    </location>
</feature>
<accession>A0AB34FF37</accession>
<feature type="region of interest" description="Disordered" evidence="4">
    <location>
        <begin position="763"/>
        <end position="795"/>
    </location>
</feature>
<dbReference type="PRINTS" id="PR01415">
    <property type="entry name" value="ANKYRIN"/>
</dbReference>
<name>A0AB34FF37_9HYPO</name>
<comment type="caution">
    <text evidence="5">The sequence shown here is derived from an EMBL/GenBank/DDBJ whole genome shotgun (WGS) entry which is preliminary data.</text>
</comment>
<feature type="repeat" description="ANK" evidence="3">
    <location>
        <begin position="348"/>
        <end position="380"/>
    </location>
</feature>
<feature type="repeat" description="ANK" evidence="3">
    <location>
        <begin position="616"/>
        <end position="640"/>
    </location>
</feature>
<feature type="repeat" description="ANK" evidence="3">
    <location>
        <begin position="512"/>
        <end position="544"/>
    </location>
</feature>
<dbReference type="InterPro" id="IPR036770">
    <property type="entry name" value="Ankyrin_rpt-contain_sf"/>
</dbReference>
<dbReference type="EMBL" id="JAQHRD010000013">
    <property type="protein sequence ID" value="KAJ6437271.1"/>
    <property type="molecule type" value="Genomic_DNA"/>
</dbReference>
<gene>
    <name evidence="5" type="ORF">O9K51_10244</name>
</gene>
<keyword evidence="6" id="KW-1185">Reference proteome</keyword>
<proteinExistence type="predicted"/>
<keyword evidence="1" id="KW-0677">Repeat</keyword>
<dbReference type="InterPro" id="IPR002110">
    <property type="entry name" value="Ankyrin_rpt"/>
</dbReference>
<dbReference type="PROSITE" id="PS50297">
    <property type="entry name" value="ANK_REP_REGION"/>
    <property type="match status" value="10"/>
</dbReference>
<dbReference type="PANTHER" id="PTHR24178">
    <property type="entry name" value="MOLTING PROTEIN MLT-4"/>
    <property type="match status" value="1"/>
</dbReference>
<dbReference type="AlphaFoldDB" id="A0AB34FF37"/>
<dbReference type="SMART" id="SM00248">
    <property type="entry name" value="ANK"/>
    <property type="match status" value="18"/>
</dbReference>
<feature type="repeat" description="ANK" evidence="3">
    <location>
        <begin position="413"/>
        <end position="445"/>
    </location>
</feature>
<reference evidence="5" key="1">
    <citation type="submission" date="2023-01" db="EMBL/GenBank/DDBJ databases">
        <title>The growth and conidiation of Purpureocillium lavendulum are regulated by nitrogen source and histone H3K14 acetylation.</title>
        <authorList>
            <person name="Tang P."/>
            <person name="Han J."/>
            <person name="Zhang C."/>
            <person name="Tang P."/>
            <person name="Qi F."/>
            <person name="Zhang K."/>
            <person name="Liang L."/>
        </authorList>
    </citation>
    <scope>NUCLEOTIDE SEQUENCE</scope>
    <source>
        <strain evidence="5">YMF1.00683</strain>
    </source>
</reference>
<protein>
    <submittedName>
        <fullName evidence="5">Ankyrin repeat protein</fullName>
    </submittedName>
</protein>
<feature type="repeat" description="ANK" evidence="3">
    <location>
        <begin position="315"/>
        <end position="341"/>
    </location>
</feature>
<organism evidence="5 6">
    <name type="scientific">Purpureocillium lavendulum</name>
    <dbReference type="NCBI Taxonomy" id="1247861"/>
    <lineage>
        <taxon>Eukaryota</taxon>
        <taxon>Fungi</taxon>
        <taxon>Dikarya</taxon>
        <taxon>Ascomycota</taxon>
        <taxon>Pezizomycotina</taxon>
        <taxon>Sordariomycetes</taxon>
        <taxon>Hypocreomycetidae</taxon>
        <taxon>Hypocreales</taxon>
        <taxon>Ophiocordycipitaceae</taxon>
        <taxon>Purpureocillium</taxon>
    </lineage>
</organism>
<dbReference type="CDD" id="cd09917">
    <property type="entry name" value="F-box_SF"/>
    <property type="match status" value="1"/>
</dbReference>
<feature type="repeat" description="ANK" evidence="3">
    <location>
        <begin position="112"/>
        <end position="138"/>
    </location>
</feature>
<dbReference type="PROSITE" id="PS50088">
    <property type="entry name" value="ANK_REPEAT"/>
    <property type="match status" value="11"/>
</dbReference>
<evidence type="ECO:0000256" key="1">
    <source>
        <dbReference type="ARBA" id="ARBA00022737"/>
    </source>
</evidence>
<feature type="repeat" description="ANK" evidence="3">
    <location>
        <begin position="183"/>
        <end position="215"/>
    </location>
</feature>
<keyword evidence="2 3" id="KW-0040">ANK repeat</keyword>
<feature type="repeat" description="ANK" evidence="3">
    <location>
        <begin position="381"/>
        <end position="413"/>
    </location>
</feature>
<dbReference type="PANTHER" id="PTHR24178:SF9">
    <property type="entry name" value="ANK_REP_REGION DOMAIN-CONTAINING PROTEIN"/>
    <property type="match status" value="1"/>
</dbReference>
<dbReference type="Pfam" id="PF12796">
    <property type="entry name" value="Ank_2"/>
    <property type="match status" value="4"/>
</dbReference>
<dbReference type="SUPFAM" id="SSF48403">
    <property type="entry name" value="Ankyrin repeat"/>
    <property type="match status" value="2"/>
</dbReference>
<dbReference type="Proteomes" id="UP001163105">
    <property type="component" value="Unassembled WGS sequence"/>
</dbReference>
<evidence type="ECO:0000313" key="5">
    <source>
        <dbReference type="EMBL" id="KAJ6437271.1"/>
    </source>
</evidence>
<evidence type="ECO:0000256" key="3">
    <source>
        <dbReference type="PROSITE-ProRule" id="PRU00023"/>
    </source>
</evidence>
<feature type="repeat" description="ANK" evidence="3">
    <location>
        <begin position="446"/>
        <end position="478"/>
    </location>
</feature>
<evidence type="ECO:0000256" key="2">
    <source>
        <dbReference type="ARBA" id="ARBA00023043"/>
    </source>
</evidence>
<feature type="repeat" description="ANK" evidence="3">
    <location>
        <begin position="282"/>
        <end position="314"/>
    </location>
</feature>